<evidence type="ECO:0000313" key="2">
    <source>
        <dbReference type="EMBL" id="WWD04200.1"/>
    </source>
</evidence>
<evidence type="ECO:0000313" key="3">
    <source>
        <dbReference type="Proteomes" id="UP001358614"/>
    </source>
</evidence>
<feature type="region of interest" description="Disordered" evidence="1">
    <location>
        <begin position="532"/>
        <end position="551"/>
    </location>
</feature>
<dbReference type="KEGG" id="ker:91101071"/>
<accession>A0AAX4KF81</accession>
<evidence type="ECO:0008006" key="4">
    <source>
        <dbReference type="Google" id="ProtNLM"/>
    </source>
</evidence>
<feature type="compositionally biased region" description="Polar residues" evidence="1">
    <location>
        <begin position="377"/>
        <end position="394"/>
    </location>
</feature>
<keyword evidence="3" id="KW-1185">Reference proteome</keyword>
<reference evidence="2 3" key="1">
    <citation type="submission" date="2024-01" db="EMBL/GenBank/DDBJ databases">
        <title>Comparative genomics of Cryptococcus and Kwoniella reveals pathogenesis evolution and contrasting modes of karyotype evolution via chromosome fusion or intercentromeric recombination.</title>
        <authorList>
            <person name="Coelho M.A."/>
            <person name="David-Palma M."/>
            <person name="Shea T."/>
            <person name="Bowers K."/>
            <person name="McGinley-Smith S."/>
            <person name="Mohammad A.W."/>
            <person name="Gnirke A."/>
            <person name="Yurkov A.M."/>
            <person name="Nowrousian M."/>
            <person name="Sun S."/>
            <person name="Cuomo C.A."/>
            <person name="Heitman J."/>
        </authorList>
    </citation>
    <scope>NUCLEOTIDE SEQUENCE [LARGE SCALE GENOMIC DNA]</scope>
    <source>
        <strain evidence="2 3">PYCC6329</strain>
    </source>
</reference>
<feature type="compositionally biased region" description="Polar residues" evidence="1">
    <location>
        <begin position="445"/>
        <end position="490"/>
    </location>
</feature>
<dbReference type="RefSeq" id="XP_066082167.1">
    <property type="nucleotide sequence ID" value="XM_066226070.1"/>
</dbReference>
<name>A0AAX4KF81_9TREE</name>
<feature type="region of interest" description="Disordered" evidence="1">
    <location>
        <begin position="1"/>
        <end position="37"/>
    </location>
</feature>
<organism evidence="2 3">
    <name type="scientific">Kwoniella europaea PYCC6329</name>
    <dbReference type="NCBI Taxonomy" id="1423913"/>
    <lineage>
        <taxon>Eukaryota</taxon>
        <taxon>Fungi</taxon>
        <taxon>Dikarya</taxon>
        <taxon>Basidiomycota</taxon>
        <taxon>Agaricomycotina</taxon>
        <taxon>Tremellomycetes</taxon>
        <taxon>Tremellales</taxon>
        <taxon>Cryptococcaceae</taxon>
        <taxon>Kwoniella</taxon>
    </lineage>
</organism>
<sequence length="669" mass="74199">MFSTNTNGHGGIPAVNGNGKDVDLGKPKDPSVPPSSGKCPLLDMPGEILSQISSYLPLQEIIPFLSLHPLLVSLTQTHYSPIPPSVRSILSIPPYPKALSVLPHLNHFLPPDPNDAKRLFIQILVRARPKWILENFELLRWDDHFWKEAFERRFLSSWKRLKGEEDSWRAVFIRILGRIEHRNSGCTHEEAWTRFVTLHRNGSASINRMYSRTFDPYEIYDELKHQNNFSAHPTTVRVILHLQDVRILAVGVLIEQPSLFVNPNAHLTLHPPLLRHLSSPPDEESVGHSKWYRSSDDIKGKKRRIQFEEITANEAYFPLVRTLSPSSPENTTYGLPTAGPIPIPLTVESTASPPISPSSGSFGRILGSYIPGRRRTSSNAASQPTSSAQDGSIQSHSHVHTHTHTQAPFGASAMSNSLGNLGGVLTAVRSRDSDDGTGRRRTWSFGRTRSGSTASNYNNTNNESDLQRVSSNVARPAATTTSELPTLDESSPQKEIKVPTPILEVDQPPPTTRLAQDRPYDILEKPQPALSHLRYPNFSTGPEEPELTKDLRDGHPEVEDEYEGGLWGGDVPWSGDGKRMAEWDEELGKRRRWVGPMLLIAQLHPSHRPIPHPPGVNPSLPLEGSNPVLGQNGMYASLGFEDLETLFPWIELKGSGGNSGEAKRSGLGF</sequence>
<evidence type="ECO:0000256" key="1">
    <source>
        <dbReference type="SAM" id="MobiDB-lite"/>
    </source>
</evidence>
<gene>
    <name evidence="2" type="ORF">V865_002267</name>
</gene>
<proteinExistence type="predicted"/>
<feature type="region of interest" description="Disordered" evidence="1">
    <location>
        <begin position="428"/>
        <end position="497"/>
    </location>
</feature>
<feature type="compositionally biased region" description="Low complexity" evidence="1">
    <location>
        <begin position="349"/>
        <end position="361"/>
    </location>
</feature>
<dbReference type="AlphaFoldDB" id="A0AAX4KF81"/>
<dbReference type="EMBL" id="CP144089">
    <property type="protein sequence ID" value="WWD04200.1"/>
    <property type="molecule type" value="Genomic_DNA"/>
</dbReference>
<dbReference type="GeneID" id="91101071"/>
<dbReference type="Proteomes" id="UP001358614">
    <property type="component" value="Chromosome 1"/>
</dbReference>
<feature type="region of interest" description="Disordered" evidence="1">
    <location>
        <begin position="345"/>
        <end position="402"/>
    </location>
</feature>
<feature type="compositionally biased region" description="Basic and acidic residues" evidence="1">
    <location>
        <begin position="429"/>
        <end position="438"/>
    </location>
</feature>
<protein>
    <recommendedName>
        <fullName evidence="4">F-box domain-containing protein</fullName>
    </recommendedName>
</protein>
<feature type="compositionally biased region" description="Basic and acidic residues" evidence="1">
    <location>
        <begin position="20"/>
        <end position="29"/>
    </location>
</feature>